<evidence type="ECO:0000256" key="1">
    <source>
        <dbReference type="ARBA" id="ARBA00004123"/>
    </source>
</evidence>
<evidence type="ECO:0000256" key="5">
    <source>
        <dbReference type="ARBA" id="ARBA00023242"/>
    </source>
</evidence>
<dbReference type="CDD" id="cd12148">
    <property type="entry name" value="fungal_TF_MHR"/>
    <property type="match status" value="1"/>
</dbReference>
<dbReference type="GO" id="GO:0000976">
    <property type="term" value="F:transcription cis-regulatory region binding"/>
    <property type="evidence" value="ECO:0007669"/>
    <property type="project" value="TreeGrafter"/>
</dbReference>
<sequence>MECRLAKTRCSFRTASRDASPVGTCDRCRRHHFRCVFVEAKRGRKPKSKLPRLSQELESAQATASPTPAFVFEGEQVLPYDDLIINRSVTLGDLLRPLSSPSSSYGGSDDSIKCNGSSNGNDSADDPVTSGILSEEAARALFDFFMEHMTRWSNLLDRRLHTHDFVRRRSVFLYVAILSTASKFSLDPSDPQTTRWCAGLSAEPPAFIRRNTAPIAGGGRVRQLLYVLCQDLAARTFADGEERSVECCQAFILTSCWRSLHDGVSALQFGFALRLGCDLRLDAEAPPDATAPDAETQQAWKWGFRNRQRTFLVLFIMDKAQQIVNDLDTRAIPYTHKLLSQSAEWRTGQETATGDGLLCACVEFRKVQDKYVSLLRDLGHATYSTSSARAKRSWLLEAILADLNDCEQRWRAAVAVSEHQQPSMDIPVALRMIQFWRNSIALHLCCSLLASQRDELSDLASADSPHSPPAVSAASSNSRASRVLRFWAARRRGLRGTRSGEEDDNALGFIIPPLLQQYVTHGTSDVDSVLVFHCTASAQGVLEALSSLPPQRLRTTPDPTILQCLHAATVVVSAALTSIPIRRQGGNSWTPPLAASGPGPSTAQSDFAGTVYMLITTMRDSCTRASLSPEDTVHHIAQYMTSLLDYMRETE</sequence>
<dbReference type="GeneID" id="37045656"/>
<keyword evidence="5" id="KW-0539">Nucleus</keyword>
<proteinExistence type="predicted"/>
<dbReference type="GO" id="GO:0008270">
    <property type="term" value="F:zinc ion binding"/>
    <property type="evidence" value="ECO:0007669"/>
    <property type="project" value="InterPro"/>
</dbReference>
<dbReference type="EMBL" id="KZ819642">
    <property type="protein sequence ID" value="PWN86738.1"/>
    <property type="molecule type" value="Genomic_DNA"/>
</dbReference>
<evidence type="ECO:0008006" key="9">
    <source>
        <dbReference type="Google" id="ProtNLM"/>
    </source>
</evidence>
<name>A0A316YDJ1_9BASI</name>
<dbReference type="OrthoDB" id="3163292at2759"/>
<dbReference type="PANTHER" id="PTHR31845">
    <property type="entry name" value="FINGER DOMAIN PROTEIN, PUTATIVE-RELATED"/>
    <property type="match status" value="1"/>
</dbReference>
<keyword evidence="3" id="KW-0238">DNA-binding</keyword>
<keyword evidence="2" id="KW-0805">Transcription regulation</keyword>
<protein>
    <recommendedName>
        <fullName evidence="9">Transcription factor domain-containing protein</fullName>
    </recommendedName>
</protein>
<feature type="region of interest" description="Disordered" evidence="6">
    <location>
        <begin position="100"/>
        <end position="129"/>
    </location>
</feature>
<dbReference type="Gene3D" id="4.10.240.10">
    <property type="entry name" value="Zn(2)-C6 fungal-type DNA-binding domain"/>
    <property type="match status" value="1"/>
</dbReference>
<evidence type="ECO:0000256" key="6">
    <source>
        <dbReference type="SAM" id="MobiDB-lite"/>
    </source>
</evidence>
<evidence type="ECO:0000256" key="4">
    <source>
        <dbReference type="ARBA" id="ARBA00023163"/>
    </source>
</evidence>
<dbReference type="RefSeq" id="XP_025373936.1">
    <property type="nucleotide sequence ID" value="XM_025523740.1"/>
</dbReference>
<reference evidence="7 8" key="1">
    <citation type="journal article" date="2018" name="Mol. Biol. Evol.">
        <title>Broad Genomic Sampling Reveals a Smut Pathogenic Ancestry of the Fungal Clade Ustilaginomycotina.</title>
        <authorList>
            <person name="Kijpornyongpan T."/>
            <person name="Mondo S.J."/>
            <person name="Barry K."/>
            <person name="Sandor L."/>
            <person name="Lee J."/>
            <person name="Lipzen A."/>
            <person name="Pangilinan J."/>
            <person name="LaButti K."/>
            <person name="Hainaut M."/>
            <person name="Henrissat B."/>
            <person name="Grigoriev I.V."/>
            <person name="Spatafora J.W."/>
            <person name="Aime M.C."/>
        </authorList>
    </citation>
    <scope>NUCLEOTIDE SEQUENCE [LARGE SCALE GENOMIC DNA]</scope>
    <source>
        <strain evidence="7 8">MCA 4198</strain>
    </source>
</reference>
<dbReference type="InterPro" id="IPR036864">
    <property type="entry name" value="Zn2-C6_fun-type_DNA-bd_sf"/>
</dbReference>
<dbReference type="PANTHER" id="PTHR31845:SF19">
    <property type="entry name" value="TRANSCRIPTION FACTOR DOMAIN-CONTAINING PROTEIN"/>
    <property type="match status" value="1"/>
</dbReference>
<dbReference type="GO" id="GO:0000981">
    <property type="term" value="F:DNA-binding transcription factor activity, RNA polymerase II-specific"/>
    <property type="evidence" value="ECO:0007669"/>
    <property type="project" value="InterPro"/>
</dbReference>
<gene>
    <name evidence="7" type="ORF">FA10DRAFT_282002</name>
</gene>
<dbReference type="STRING" id="215250.A0A316YDJ1"/>
<dbReference type="Proteomes" id="UP000245768">
    <property type="component" value="Unassembled WGS sequence"/>
</dbReference>
<keyword evidence="4" id="KW-0804">Transcription</keyword>
<evidence type="ECO:0000313" key="8">
    <source>
        <dbReference type="Proteomes" id="UP000245768"/>
    </source>
</evidence>
<evidence type="ECO:0000256" key="3">
    <source>
        <dbReference type="ARBA" id="ARBA00023125"/>
    </source>
</evidence>
<evidence type="ECO:0000256" key="2">
    <source>
        <dbReference type="ARBA" id="ARBA00023015"/>
    </source>
</evidence>
<accession>A0A316YDJ1</accession>
<dbReference type="AlphaFoldDB" id="A0A316YDJ1"/>
<dbReference type="InParanoid" id="A0A316YDJ1"/>
<keyword evidence="8" id="KW-1185">Reference proteome</keyword>
<evidence type="ECO:0000313" key="7">
    <source>
        <dbReference type="EMBL" id="PWN86738.1"/>
    </source>
</evidence>
<comment type="subcellular location">
    <subcellularLocation>
        <location evidence="1">Nucleus</location>
    </subcellularLocation>
</comment>
<organism evidence="7 8">
    <name type="scientific">Acaromyces ingoldii</name>
    <dbReference type="NCBI Taxonomy" id="215250"/>
    <lineage>
        <taxon>Eukaryota</taxon>
        <taxon>Fungi</taxon>
        <taxon>Dikarya</taxon>
        <taxon>Basidiomycota</taxon>
        <taxon>Ustilaginomycotina</taxon>
        <taxon>Exobasidiomycetes</taxon>
        <taxon>Exobasidiales</taxon>
        <taxon>Cryptobasidiaceae</taxon>
        <taxon>Acaromyces</taxon>
    </lineage>
</organism>
<dbReference type="GO" id="GO:0005634">
    <property type="term" value="C:nucleus"/>
    <property type="evidence" value="ECO:0007669"/>
    <property type="project" value="UniProtKB-SubCell"/>
</dbReference>
<feature type="compositionally biased region" description="Low complexity" evidence="6">
    <location>
        <begin position="100"/>
        <end position="109"/>
    </location>
</feature>
<dbReference type="InterPro" id="IPR051089">
    <property type="entry name" value="prtT"/>
</dbReference>